<evidence type="ECO:0000313" key="2">
    <source>
        <dbReference type="EMBL" id="DAF97841.1"/>
    </source>
</evidence>
<dbReference type="EMBL" id="BK016136">
    <property type="protein sequence ID" value="DAF97841.1"/>
    <property type="molecule type" value="Genomic_DNA"/>
</dbReference>
<name>A0A8S5UTM2_9CAUD</name>
<accession>A0A8S5UTM2</accession>
<feature type="region of interest" description="Disordered" evidence="1">
    <location>
        <begin position="15"/>
        <end position="36"/>
    </location>
</feature>
<protein>
    <submittedName>
        <fullName evidence="2">Uncharacterized protein</fullName>
    </submittedName>
</protein>
<organism evidence="2">
    <name type="scientific">Myoviridae sp. ctYA416</name>
    <dbReference type="NCBI Taxonomy" id="2825125"/>
    <lineage>
        <taxon>Viruses</taxon>
        <taxon>Duplodnaviria</taxon>
        <taxon>Heunggongvirae</taxon>
        <taxon>Uroviricota</taxon>
        <taxon>Caudoviricetes</taxon>
    </lineage>
</organism>
<evidence type="ECO:0000256" key="1">
    <source>
        <dbReference type="SAM" id="MobiDB-lite"/>
    </source>
</evidence>
<feature type="region of interest" description="Disordered" evidence="1">
    <location>
        <begin position="42"/>
        <end position="61"/>
    </location>
</feature>
<feature type="compositionally biased region" description="Polar residues" evidence="1">
    <location>
        <begin position="16"/>
        <end position="36"/>
    </location>
</feature>
<feature type="compositionally biased region" description="Low complexity" evidence="1">
    <location>
        <begin position="42"/>
        <end position="51"/>
    </location>
</feature>
<sequence>MMKPFLFEPILEDSGKLNTTSAPAGNTGSGGNAQVISSTNNAAKNAKDMANSTPDDEKGNATLEKKRQILTKIAGLYSNLYQVKYQTVEEMISGYMKVIKAHVSGYIKVGTNKEG</sequence>
<proteinExistence type="predicted"/>
<reference evidence="2" key="1">
    <citation type="journal article" date="2021" name="Proc. Natl. Acad. Sci. U.S.A.">
        <title>A Catalog of Tens of Thousands of Viruses from Human Metagenomes Reveals Hidden Associations with Chronic Diseases.</title>
        <authorList>
            <person name="Tisza M.J."/>
            <person name="Buck C.B."/>
        </authorList>
    </citation>
    <scope>NUCLEOTIDE SEQUENCE</scope>
    <source>
        <strain evidence="2">CtYA416</strain>
    </source>
</reference>